<accession>A0AAU2H9K3</accession>
<proteinExistence type="predicted"/>
<reference evidence="1" key="1">
    <citation type="submission" date="2022-10" db="EMBL/GenBank/DDBJ databases">
        <title>The complete genomes of actinobacterial strains from the NBC collection.</title>
        <authorList>
            <person name="Joergensen T.S."/>
            <person name="Alvarez Arevalo M."/>
            <person name="Sterndorff E.B."/>
            <person name="Faurdal D."/>
            <person name="Vuksanovic O."/>
            <person name="Mourched A.-S."/>
            <person name="Charusanti P."/>
            <person name="Shaw S."/>
            <person name="Blin K."/>
            <person name="Weber T."/>
        </authorList>
    </citation>
    <scope>NUCLEOTIDE SEQUENCE</scope>
    <source>
        <strain evidence="1">NBC_00060</strain>
    </source>
</reference>
<protein>
    <recommendedName>
        <fullName evidence="2">Transposase</fullName>
    </recommendedName>
</protein>
<dbReference type="EMBL" id="CP108253">
    <property type="protein sequence ID" value="WTU44914.1"/>
    <property type="molecule type" value="Genomic_DNA"/>
</dbReference>
<name>A0AAU2H9K3_9ACTN</name>
<gene>
    <name evidence="1" type="ORF">OHV25_37725</name>
</gene>
<sequence>MTTYAIQTAIDHPHTATEARHRVACLRGLNGTRSAQATKREQHRCGDWAR</sequence>
<evidence type="ECO:0008006" key="2">
    <source>
        <dbReference type="Google" id="ProtNLM"/>
    </source>
</evidence>
<organism evidence="1">
    <name type="scientific">Streptomyces sp. NBC_00060</name>
    <dbReference type="NCBI Taxonomy" id="2975636"/>
    <lineage>
        <taxon>Bacteria</taxon>
        <taxon>Bacillati</taxon>
        <taxon>Actinomycetota</taxon>
        <taxon>Actinomycetes</taxon>
        <taxon>Kitasatosporales</taxon>
        <taxon>Streptomycetaceae</taxon>
        <taxon>Streptomyces</taxon>
    </lineage>
</organism>
<dbReference type="AlphaFoldDB" id="A0AAU2H9K3"/>
<evidence type="ECO:0000313" key="1">
    <source>
        <dbReference type="EMBL" id="WTU44914.1"/>
    </source>
</evidence>